<dbReference type="EMBL" id="CAJOAZ010032505">
    <property type="protein sequence ID" value="CAF4448046.1"/>
    <property type="molecule type" value="Genomic_DNA"/>
</dbReference>
<reference evidence="1" key="1">
    <citation type="submission" date="2021-02" db="EMBL/GenBank/DDBJ databases">
        <authorList>
            <person name="Nowell W R."/>
        </authorList>
    </citation>
    <scope>NUCLEOTIDE SEQUENCE</scope>
</reference>
<comment type="caution">
    <text evidence="1">The sequence shown here is derived from an EMBL/GenBank/DDBJ whole genome shotgun (WGS) entry which is preliminary data.</text>
</comment>
<sequence length="84" mass="9385">ILANALSTLIAFGTESIEQILKDFLAAKLDTIKESYQNANVKQSSKDTVRQLLVVLINTIFELDILFSKNDDTTGTKKKKEIIL</sequence>
<accession>A0A820RVK0</accession>
<gene>
    <name evidence="1" type="ORF">OXD698_LOCUS54222</name>
</gene>
<protein>
    <submittedName>
        <fullName evidence="1">Uncharacterized protein</fullName>
    </submittedName>
</protein>
<proteinExistence type="predicted"/>
<evidence type="ECO:0000313" key="1">
    <source>
        <dbReference type="EMBL" id="CAF4448046.1"/>
    </source>
</evidence>
<organism evidence="1 2">
    <name type="scientific">Adineta steineri</name>
    <dbReference type="NCBI Taxonomy" id="433720"/>
    <lineage>
        <taxon>Eukaryota</taxon>
        <taxon>Metazoa</taxon>
        <taxon>Spiralia</taxon>
        <taxon>Gnathifera</taxon>
        <taxon>Rotifera</taxon>
        <taxon>Eurotatoria</taxon>
        <taxon>Bdelloidea</taxon>
        <taxon>Adinetida</taxon>
        <taxon>Adinetidae</taxon>
        <taxon>Adineta</taxon>
    </lineage>
</organism>
<dbReference type="Proteomes" id="UP000663844">
    <property type="component" value="Unassembled WGS sequence"/>
</dbReference>
<dbReference type="AlphaFoldDB" id="A0A820RVK0"/>
<evidence type="ECO:0000313" key="2">
    <source>
        <dbReference type="Proteomes" id="UP000663844"/>
    </source>
</evidence>
<name>A0A820RVK0_9BILA</name>
<feature type="non-terminal residue" evidence="1">
    <location>
        <position position="1"/>
    </location>
</feature>